<proteinExistence type="predicted"/>
<evidence type="ECO:0000313" key="1">
    <source>
        <dbReference type="EMBL" id="MFC7136825.1"/>
    </source>
</evidence>
<evidence type="ECO:0000313" key="2">
    <source>
        <dbReference type="Proteomes" id="UP001596368"/>
    </source>
</evidence>
<dbReference type="Proteomes" id="UP001596368">
    <property type="component" value="Unassembled WGS sequence"/>
</dbReference>
<sequence length="38" mass="3773">MPAGTVEGLPVGLQVVGPLGGDELALRVARAVESLDDA</sequence>
<dbReference type="InterPro" id="IPR036928">
    <property type="entry name" value="AS_sf"/>
</dbReference>
<gene>
    <name evidence="1" type="ORF">ACFQRB_10645</name>
</gene>
<reference evidence="1 2" key="1">
    <citation type="journal article" date="2019" name="Int. J. Syst. Evol. Microbiol.">
        <title>The Global Catalogue of Microorganisms (GCM) 10K type strain sequencing project: providing services to taxonomists for standard genome sequencing and annotation.</title>
        <authorList>
            <consortium name="The Broad Institute Genomics Platform"/>
            <consortium name="The Broad Institute Genome Sequencing Center for Infectious Disease"/>
            <person name="Wu L."/>
            <person name="Ma J."/>
        </authorList>
    </citation>
    <scope>NUCLEOTIDE SEQUENCE [LARGE SCALE GENOMIC DNA]</scope>
    <source>
        <strain evidence="1 2">DT92</strain>
    </source>
</reference>
<dbReference type="EMBL" id="JBHSZG010000001">
    <property type="protein sequence ID" value="MFC7136825.1"/>
    <property type="molecule type" value="Genomic_DNA"/>
</dbReference>
<organism evidence="1 2">
    <name type="scientific">Halobaculum litoreum</name>
    <dbReference type="NCBI Taxonomy" id="3031998"/>
    <lineage>
        <taxon>Archaea</taxon>
        <taxon>Methanobacteriati</taxon>
        <taxon>Methanobacteriota</taxon>
        <taxon>Stenosarchaea group</taxon>
        <taxon>Halobacteria</taxon>
        <taxon>Halobacteriales</taxon>
        <taxon>Haloferacaceae</taxon>
        <taxon>Halobaculum</taxon>
    </lineage>
</organism>
<comment type="caution">
    <text evidence="1">The sequence shown here is derived from an EMBL/GenBank/DDBJ whole genome shotgun (WGS) entry which is preliminary data.</text>
</comment>
<keyword evidence="2" id="KW-1185">Reference proteome</keyword>
<protein>
    <recommendedName>
        <fullName evidence="3">Amidase</fullName>
    </recommendedName>
</protein>
<accession>A0ABD5XUV0</accession>
<dbReference type="SUPFAM" id="SSF75304">
    <property type="entry name" value="Amidase signature (AS) enzymes"/>
    <property type="match status" value="1"/>
</dbReference>
<name>A0ABD5XUV0_9EURY</name>
<dbReference type="Gene3D" id="3.90.1300.10">
    <property type="entry name" value="Amidase signature (AS) domain"/>
    <property type="match status" value="1"/>
</dbReference>
<evidence type="ECO:0008006" key="3">
    <source>
        <dbReference type="Google" id="ProtNLM"/>
    </source>
</evidence>
<dbReference type="AlphaFoldDB" id="A0ABD5XUV0"/>